<dbReference type="GO" id="GO:0006400">
    <property type="term" value="P:tRNA modification"/>
    <property type="evidence" value="ECO:0007669"/>
    <property type="project" value="UniProtKB-UniRule"/>
</dbReference>
<evidence type="ECO:0000256" key="3">
    <source>
        <dbReference type="ARBA" id="ARBA00022741"/>
    </source>
</evidence>
<comment type="similarity">
    <text evidence="6">Belongs to the tRNA(Ile)-lysidine synthase family.</text>
</comment>
<dbReference type="HAMAP" id="MF_01161">
    <property type="entry name" value="tRNA_Ile_lys_synt"/>
    <property type="match status" value="1"/>
</dbReference>
<evidence type="ECO:0000256" key="2">
    <source>
        <dbReference type="ARBA" id="ARBA00022694"/>
    </source>
</evidence>
<keyword evidence="3 6" id="KW-0547">Nucleotide-binding</keyword>
<evidence type="ECO:0000256" key="5">
    <source>
        <dbReference type="ARBA" id="ARBA00048539"/>
    </source>
</evidence>
<comment type="catalytic activity">
    <reaction evidence="5 6">
        <text>cytidine(34) in tRNA(Ile2) + L-lysine + ATP = lysidine(34) in tRNA(Ile2) + AMP + diphosphate + H(+)</text>
        <dbReference type="Rhea" id="RHEA:43744"/>
        <dbReference type="Rhea" id="RHEA-COMP:10625"/>
        <dbReference type="Rhea" id="RHEA-COMP:10670"/>
        <dbReference type="ChEBI" id="CHEBI:15378"/>
        <dbReference type="ChEBI" id="CHEBI:30616"/>
        <dbReference type="ChEBI" id="CHEBI:32551"/>
        <dbReference type="ChEBI" id="CHEBI:33019"/>
        <dbReference type="ChEBI" id="CHEBI:82748"/>
        <dbReference type="ChEBI" id="CHEBI:83665"/>
        <dbReference type="ChEBI" id="CHEBI:456215"/>
        <dbReference type="EC" id="6.3.4.19"/>
    </reaction>
</comment>
<dbReference type="InterPro" id="IPR012094">
    <property type="entry name" value="tRNA_Ile_lys_synt"/>
</dbReference>
<dbReference type="SUPFAM" id="SSF52402">
    <property type="entry name" value="Adenine nucleotide alpha hydrolases-like"/>
    <property type="match status" value="1"/>
</dbReference>
<evidence type="ECO:0000256" key="1">
    <source>
        <dbReference type="ARBA" id="ARBA00022598"/>
    </source>
</evidence>
<comment type="subcellular location">
    <subcellularLocation>
        <location evidence="6">Cytoplasm</location>
    </subcellularLocation>
</comment>
<evidence type="ECO:0000256" key="6">
    <source>
        <dbReference type="HAMAP-Rule" id="MF_01161"/>
    </source>
</evidence>
<dbReference type="GO" id="GO:0032267">
    <property type="term" value="F:tRNA(Ile)-lysidine synthase activity"/>
    <property type="evidence" value="ECO:0007669"/>
    <property type="project" value="UniProtKB-EC"/>
</dbReference>
<sequence length="417" mass="45333">MTDQADTLRSILRTRLPDKLPPRLGIAASGGGDSVALMHLLHEIAQAVQVDLFVATVDHGLRRESAAEAVRVAEQAAGLGIPHETLLWQGWDGTGNLQDQARQARYRLLVDWANRNDIPAIALGHTADDQAETVLMRLGRAAGVTGLSGMSYAREHDGVALLRPMLGITRQTLRDYLSAIGASWIEDPSNHDLKFDRIRAREALSGLEPLGISVRSLSRVAENLAQAREALARYTQESARRVAAVYGGDICVDCNGFELLPAEIQRRLVVGIIAWIAGPGYPPRASSVDQAVTTIQDGQTLTLAGCLLIPQGDKMWFCRELNAVATEIAAPQEIWDNRWILSGPRTPDAEVRALGEAGLPQVPDWRVLGKPRKALLASPAVWNGENLLAAPLVDYSNGWTAKIAPQRPEFYSSLLSH</sequence>
<proteinExistence type="inferred from homology"/>
<dbReference type="EC" id="6.3.4.19" evidence="6"/>
<dbReference type="CDD" id="cd01992">
    <property type="entry name" value="TilS_N"/>
    <property type="match status" value="1"/>
</dbReference>
<evidence type="ECO:0000313" key="9">
    <source>
        <dbReference type="Proteomes" id="UP000051260"/>
    </source>
</evidence>
<dbReference type="InterPro" id="IPR014729">
    <property type="entry name" value="Rossmann-like_a/b/a_fold"/>
</dbReference>
<comment type="function">
    <text evidence="6">Ligates lysine onto the cytidine present at position 34 of the AUA codon-specific tRNA(Ile) that contains the anticodon CAU, in an ATP-dependent manner. Cytidine is converted to lysidine, thus changing the amino acid specificity of the tRNA from methionine to isoleucine.</text>
</comment>
<evidence type="ECO:0000313" key="8">
    <source>
        <dbReference type="EMBL" id="CUK12182.1"/>
    </source>
</evidence>
<comment type="domain">
    <text evidence="6">The N-terminal region contains the highly conserved SGGXDS motif, predicted to be a P-loop motif involved in ATP binding.</text>
</comment>
<evidence type="ECO:0000256" key="4">
    <source>
        <dbReference type="ARBA" id="ARBA00022840"/>
    </source>
</evidence>
<dbReference type="RefSeq" id="WP_082643699.1">
    <property type="nucleotide sequence ID" value="NZ_CYUD01000012.1"/>
</dbReference>
<dbReference type="InterPro" id="IPR012795">
    <property type="entry name" value="tRNA_Ile_lys_synt_N"/>
</dbReference>
<dbReference type="AlphaFoldDB" id="A0A0P1IGQ0"/>
<dbReference type="Proteomes" id="UP000051260">
    <property type="component" value="Unassembled WGS sequence"/>
</dbReference>
<evidence type="ECO:0000259" key="7">
    <source>
        <dbReference type="Pfam" id="PF01171"/>
    </source>
</evidence>
<keyword evidence="2 6" id="KW-0819">tRNA processing</keyword>
<dbReference type="EMBL" id="CYUD01000012">
    <property type="protein sequence ID" value="CUK12182.1"/>
    <property type="molecule type" value="Genomic_DNA"/>
</dbReference>
<feature type="binding site" evidence="6">
    <location>
        <begin position="29"/>
        <end position="34"/>
    </location>
    <ligand>
        <name>ATP</name>
        <dbReference type="ChEBI" id="CHEBI:30616"/>
    </ligand>
</feature>
<reference evidence="9" key="1">
    <citation type="submission" date="2015-09" db="EMBL/GenBank/DDBJ databases">
        <authorList>
            <person name="Rodrigo-Torres L."/>
            <person name="Arahal D.R."/>
        </authorList>
    </citation>
    <scope>NUCLEOTIDE SEQUENCE [LARGE SCALE GENOMIC DNA]</scope>
    <source>
        <strain evidence="9">CECT 5091</strain>
    </source>
</reference>
<dbReference type="Gene3D" id="3.40.50.620">
    <property type="entry name" value="HUPs"/>
    <property type="match status" value="1"/>
</dbReference>
<keyword evidence="6" id="KW-0963">Cytoplasm</keyword>
<organism evidence="8 9">
    <name type="scientific">Ruegeria denitrificans</name>
    <dbReference type="NCBI Taxonomy" id="1715692"/>
    <lineage>
        <taxon>Bacteria</taxon>
        <taxon>Pseudomonadati</taxon>
        <taxon>Pseudomonadota</taxon>
        <taxon>Alphaproteobacteria</taxon>
        <taxon>Rhodobacterales</taxon>
        <taxon>Roseobacteraceae</taxon>
        <taxon>Ruegeria</taxon>
    </lineage>
</organism>
<protein>
    <recommendedName>
        <fullName evidence="6">tRNA(Ile)-lysidine synthase</fullName>
        <ecNumber evidence="6">6.3.4.19</ecNumber>
    </recommendedName>
    <alternativeName>
        <fullName evidence="6">tRNA(Ile)-2-lysyl-cytidine synthase</fullName>
    </alternativeName>
    <alternativeName>
        <fullName evidence="6">tRNA(Ile)-lysidine synthetase</fullName>
    </alternativeName>
</protein>
<dbReference type="NCBIfam" id="TIGR02432">
    <property type="entry name" value="lysidine_TilS_N"/>
    <property type="match status" value="1"/>
</dbReference>
<gene>
    <name evidence="6 8" type="primary">tilS</name>
    <name evidence="8" type="ORF">RUE5091_03494</name>
</gene>
<name>A0A0P1IGQ0_9RHOB</name>
<dbReference type="STRING" id="1715692.RUE5091_03494"/>
<dbReference type="Pfam" id="PF01171">
    <property type="entry name" value="ATP_bind_3"/>
    <property type="match status" value="1"/>
</dbReference>
<keyword evidence="9" id="KW-1185">Reference proteome</keyword>
<dbReference type="PANTHER" id="PTHR43033:SF1">
    <property type="entry name" value="TRNA(ILE)-LYSIDINE SYNTHASE-RELATED"/>
    <property type="match status" value="1"/>
</dbReference>
<dbReference type="OrthoDB" id="9807403at2"/>
<feature type="domain" description="tRNA(Ile)-lysidine/2-thiocytidine synthase N-terminal" evidence="7">
    <location>
        <begin position="25"/>
        <end position="202"/>
    </location>
</feature>
<accession>A0A0P1IGQ0</accession>
<dbReference type="PANTHER" id="PTHR43033">
    <property type="entry name" value="TRNA(ILE)-LYSIDINE SYNTHASE-RELATED"/>
    <property type="match status" value="1"/>
</dbReference>
<keyword evidence="1 6" id="KW-0436">Ligase</keyword>
<dbReference type="GO" id="GO:0005737">
    <property type="term" value="C:cytoplasm"/>
    <property type="evidence" value="ECO:0007669"/>
    <property type="project" value="UniProtKB-SubCell"/>
</dbReference>
<keyword evidence="4 6" id="KW-0067">ATP-binding</keyword>
<dbReference type="InterPro" id="IPR011063">
    <property type="entry name" value="TilS/TtcA_N"/>
</dbReference>
<dbReference type="GO" id="GO:0005524">
    <property type="term" value="F:ATP binding"/>
    <property type="evidence" value="ECO:0007669"/>
    <property type="project" value="UniProtKB-UniRule"/>
</dbReference>